<evidence type="ECO:0000256" key="8">
    <source>
        <dbReference type="ARBA" id="ARBA00023160"/>
    </source>
</evidence>
<dbReference type="InterPro" id="IPR013747">
    <property type="entry name" value="ACP_syn_III_C"/>
</dbReference>
<protein>
    <recommendedName>
        <fullName evidence="3">beta-ketoacyl-[acyl-carrier-protein] synthase III</fullName>
        <ecNumber evidence="3">2.3.1.180</ecNumber>
    </recommendedName>
</protein>
<gene>
    <name evidence="14" type="ORF">Bathy02g00990</name>
</gene>
<evidence type="ECO:0000256" key="5">
    <source>
        <dbReference type="ARBA" id="ARBA00022679"/>
    </source>
</evidence>
<evidence type="ECO:0000256" key="9">
    <source>
        <dbReference type="ARBA" id="ARBA00052419"/>
    </source>
</evidence>
<dbReference type="STRING" id="41875.K8EAY0"/>
<feature type="region of interest" description="Disordered" evidence="11">
    <location>
        <begin position="1"/>
        <end position="41"/>
    </location>
</feature>
<evidence type="ECO:0000256" key="7">
    <source>
        <dbReference type="ARBA" id="ARBA00023098"/>
    </source>
</evidence>
<keyword evidence="7" id="KW-0443">Lipid metabolism</keyword>
<dbReference type="Proteomes" id="UP000198341">
    <property type="component" value="Chromosome 2"/>
</dbReference>
<dbReference type="CDD" id="cd00830">
    <property type="entry name" value="KAS_III"/>
    <property type="match status" value="1"/>
</dbReference>
<dbReference type="InterPro" id="IPR013751">
    <property type="entry name" value="ACP_syn_III_N"/>
</dbReference>
<dbReference type="Pfam" id="PF08541">
    <property type="entry name" value="ACP_syn_III_C"/>
    <property type="match status" value="1"/>
</dbReference>
<dbReference type="SUPFAM" id="SSF53901">
    <property type="entry name" value="Thiolase-like"/>
    <property type="match status" value="1"/>
</dbReference>
<proteinExistence type="inferred from homology"/>
<dbReference type="GO" id="GO:0004315">
    <property type="term" value="F:3-oxoacyl-[acyl-carrier-protein] synthase activity"/>
    <property type="evidence" value="ECO:0007669"/>
    <property type="project" value="InterPro"/>
</dbReference>
<evidence type="ECO:0000313" key="15">
    <source>
        <dbReference type="Proteomes" id="UP000198341"/>
    </source>
</evidence>
<comment type="pathway">
    <text evidence="1">Lipid metabolism; fatty acid biosynthesis.</text>
</comment>
<dbReference type="eggNOG" id="ENOG502QUK2">
    <property type="taxonomic scope" value="Eukaryota"/>
</dbReference>
<dbReference type="EMBL" id="FO082277">
    <property type="protein sequence ID" value="CCO14899.1"/>
    <property type="molecule type" value="Genomic_DNA"/>
</dbReference>
<comment type="function">
    <text evidence="10">Catalyzes the condensation reaction of fatty acid synthesis by the addition to an acyl acceptor of two carbons from malonyl-ACP. KAS III catalyzes the first condensation reaction which initiates fatty acid synthesis and may therefore play a role in governing the total rate of fatty acid production. Possesses both acetoacetyl-ACP synthase and acetyl transacylase activities.</text>
</comment>
<reference evidence="14 15" key="1">
    <citation type="submission" date="2011-10" db="EMBL/GenBank/DDBJ databases">
        <authorList>
            <person name="Genoscope - CEA"/>
        </authorList>
    </citation>
    <scope>NUCLEOTIDE SEQUENCE [LARGE SCALE GENOMIC DNA]</scope>
    <source>
        <strain evidence="14 15">RCC 1105</strain>
    </source>
</reference>
<feature type="domain" description="Beta-ketoacyl-[acyl-carrier-protein] synthase III N-terminal" evidence="13">
    <location>
        <begin position="161"/>
        <end position="241"/>
    </location>
</feature>
<dbReference type="EC" id="2.3.1.180" evidence="3"/>
<evidence type="ECO:0000259" key="12">
    <source>
        <dbReference type="Pfam" id="PF08541"/>
    </source>
</evidence>
<organism evidence="14 15">
    <name type="scientific">Bathycoccus prasinos</name>
    <dbReference type="NCBI Taxonomy" id="41875"/>
    <lineage>
        <taxon>Eukaryota</taxon>
        <taxon>Viridiplantae</taxon>
        <taxon>Chlorophyta</taxon>
        <taxon>Mamiellophyceae</taxon>
        <taxon>Mamiellales</taxon>
        <taxon>Bathycoccaceae</taxon>
        <taxon>Bathycoccus</taxon>
    </lineage>
</organism>
<dbReference type="NCBIfam" id="TIGR00747">
    <property type="entry name" value="fabH"/>
    <property type="match status" value="1"/>
</dbReference>
<keyword evidence="6" id="KW-0276">Fatty acid metabolism</keyword>
<dbReference type="GO" id="GO:0033818">
    <property type="term" value="F:beta-ketoacyl-acyl-carrier-protein synthase III activity"/>
    <property type="evidence" value="ECO:0007669"/>
    <property type="project" value="UniProtKB-EC"/>
</dbReference>
<evidence type="ECO:0000256" key="10">
    <source>
        <dbReference type="ARBA" id="ARBA00057449"/>
    </source>
</evidence>
<name>K8EAY0_9CHLO</name>
<feature type="compositionally biased region" description="Basic residues" evidence="11">
    <location>
        <begin position="23"/>
        <end position="38"/>
    </location>
</feature>
<dbReference type="OrthoDB" id="428487at2759"/>
<evidence type="ECO:0000256" key="1">
    <source>
        <dbReference type="ARBA" id="ARBA00005194"/>
    </source>
</evidence>
<keyword evidence="8" id="KW-0275">Fatty acid biosynthesis</keyword>
<keyword evidence="15" id="KW-1185">Reference proteome</keyword>
<dbReference type="InterPro" id="IPR016039">
    <property type="entry name" value="Thiolase-like"/>
</dbReference>
<dbReference type="FunFam" id="3.40.47.10:FF:000004">
    <property type="entry name" value="3-oxoacyl-[acyl-carrier-protein] synthase 3"/>
    <property type="match status" value="1"/>
</dbReference>
<comment type="catalytic activity">
    <reaction evidence="9">
        <text>malonyl-[ACP] + acetyl-CoA + H(+) = 3-oxobutanoyl-[ACP] + CO2 + CoA</text>
        <dbReference type="Rhea" id="RHEA:12080"/>
        <dbReference type="Rhea" id="RHEA-COMP:9623"/>
        <dbReference type="Rhea" id="RHEA-COMP:9625"/>
        <dbReference type="ChEBI" id="CHEBI:15378"/>
        <dbReference type="ChEBI" id="CHEBI:16526"/>
        <dbReference type="ChEBI" id="CHEBI:57287"/>
        <dbReference type="ChEBI" id="CHEBI:57288"/>
        <dbReference type="ChEBI" id="CHEBI:78449"/>
        <dbReference type="ChEBI" id="CHEBI:78450"/>
        <dbReference type="EC" id="2.3.1.180"/>
    </reaction>
</comment>
<dbReference type="InterPro" id="IPR004655">
    <property type="entry name" value="FabH"/>
</dbReference>
<dbReference type="GO" id="GO:0006633">
    <property type="term" value="P:fatty acid biosynthetic process"/>
    <property type="evidence" value="ECO:0007669"/>
    <property type="project" value="UniProtKB-KW"/>
</dbReference>
<dbReference type="Gene3D" id="3.40.47.10">
    <property type="match status" value="1"/>
</dbReference>
<dbReference type="PANTHER" id="PTHR43091:SF1">
    <property type="entry name" value="BETA-KETOACYL-[ACYL-CARRIER-PROTEIN] SYNTHASE III, CHLOROPLASTIC"/>
    <property type="match status" value="1"/>
</dbReference>
<evidence type="ECO:0000256" key="3">
    <source>
        <dbReference type="ARBA" id="ARBA00012333"/>
    </source>
</evidence>
<evidence type="ECO:0000256" key="4">
    <source>
        <dbReference type="ARBA" id="ARBA00022516"/>
    </source>
</evidence>
<dbReference type="RefSeq" id="XP_007514659.1">
    <property type="nucleotide sequence ID" value="XM_007514597.1"/>
</dbReference>
<evidence type="ECO:0000256" key="11">
    <source>
        <dbReference type="SAM" id="MobiDB-lite"/>
    </source>
</evidence>
<evidence type="ECO:0000256" key="2">
    <source>
        <dbReference type="ARBA" id="ARBA00008642"/>
    </source>
</evidence>
<feature type="domain" description="Beta-ketoacyl-[acyl-carrier-protein] synthase III C-terminal" evidence="12">
    <location>
        <begin position="298"/>
        <end position="387"/>
    </location>
</feature>
<comment type="similarity">
    <text evidence="2">Belongs to the thiolase-like superfamily. FabH family.</text>
</comment>
<evidence type="ECO:0000259" key="13">
    <source>
        <dbReference type="Pfam" id="PF08545"/>
    </source>
</evidence>
<evidence type="ECO:0000313" key="14">
    <source>
        <dbReference type="EMBL" id="CCO14899.1"/>
    </source>
</evidence>
<dbReference type="HAMAP" id="MF_01815">
    <property type="entry name" value="FabH"/>
    <property type="match status" value="1"/>
</dbReference>
<dbReference type="AlphaFoldDB" id="K8EAY0"/>
<dbReference type="Pfam" id="PF08545">
    <property type="entry name" value="ACP_syn_III"/>
    <property type="match status" value="1"/>
</dbReference>
<accession>K8EAY0</accession>
<keyword evidence="5" id="KW-0808">Transferase</keyword>
<dbReference type="KEGG" id="bpg:Bathy02g00990"/>
<sequence>MSSLPMVSSRLDDASTTTSSALNRRRRNTKTNLKKKTNKTTTITRCQTSQTASFTPKGAKISGVGKALPKKFITNDDLAKLVETNDEWIRTRTGIGKRHVISGDETLTSLAAEASLGALKMANVNPEDIDLIIVATSSPDDLFGSACLLQSAIGAKGALAYDLTAACSGFVVGLVNGMHFIRGGGYKNVLVVGADVLSRYVDWRDRGTCILFGDGCGAVVLTATEEVSECSLLGFDMHSDGSQNHHLTAKVCGAKVGKVWESDSEAGERTAYENIGMNGQDVFKFAVRAVPMTIKESLKNANMQPEEIDHLVLHQANQRIIDAAAQRLGLGDDKVVSNIAEYGNTSAASVPLALCEAVESGKVKRGDVVAMAGFGAGLTWASCLLKW</sequence>
<dbReference type="GeneID" id="19017213"/>
<dbReference type="PANTHER" id="PTHR43091">
    <property type="entry name" value="3-OXOACYL-[ACYL-CARRIER-PROTEIN] SYNTHASE"/>
    <property type="match status" value="1"/>
</dbReference>
<keyword evidence="4" id="KW-0444">Lipid biosynthesis</keyword>
<evidence type="ECO:0000256" key="6">
    <source>
        <dbReference type="ARBA" id="ARBA00022832"/>
    </source>
</evidence>
<dbReference type="NCBIfam" id="NF006829">
    <property type="entry name" value="PRK09352.1"/>
    <property type="match status" value="1"/>
</dbReference>